<evidence type="ECO:0000256" key="2">
    <source>
        <dbReference type="ARBA" id="ARBA00005982"/>
    </source>
</evidence>
<dbReference type="RefSeq" id="XP_016762373.1">
    <property type="nucleotide sequence ID" value="XM_016908753.1"/>
</dbReference>
<feature type="transmembrane region" description="Helical" evidence="7">
    <location>
        <begin position="480"/>
        <end position="503"/>
    </location>
</feature>
<proteinExistence type="inferred from homology"/>
<feature type="transmembrane region" description="Helical" evidence="7">
    <location>
        <begin position="205"/>
        <end position="223"/>
    </location>
</feature>
<keyword evidence="9" id="KW-1185">Reference proteome</keyword>
<feature type="transmembrane region" description="Helical" evidence="7">
    <location>
        <begin position="400"/>
        <end position="422"/>
    </location>
</feature>
<evidence type="ECO:0000313" key="8">
    <source>
        <dbReference type="EMBL" id="EMF14252.1"/>
    </source>
</evidence>
<evidence type="ECO:0000256" key="5">
    <source>
        <dbReference type="ARBA" id="ARBA00022989"/>
    </source>
</evidence>
<dbReference type="eggNOG" id="KOG1237">
    <property type="taxonomic scope" value="Eukaryota"/>
</dbReference>
<evidence type="ECO:0000256" key="7">
    <source>
        <dbReference type="SAM" id="Phobius"/>
    </source>
</evidence>
<comment type="similarity">
    <text evidence="2">Belongs to the major facilitator superfamily. Proton-dependent oligopeptide transporter (POT/PTR) (TC 2.A.17) family.</text>
</comment>
<dbReference type="Gene3D" id="1.20.1250.20">
    <property type="entry name" value="MFS general substrate transporter like domains"/>
    <property type="match status" value="1"/>
</dbReference>
<keyword evidence="3" id="KW-0813">Transport</keyword>
<dbReference type="GO" id="GO:0071916">
    <property type="term" value="F:dipeptide transmembrane transporter activity"/>
    <property type="evidence" value="ECO:0007669"/>
    <property type="project" value="UniProtKB-ARBA"/>
</dbReference>
<evidence type="ECO:0000256" key="6">
    <source>
        <dbReference type="ARBA" id="ARBA00023136"/>
    </source>
</evidence>
<feature type="transmembrane region" description="Helical" evidence="7">
    <location>
        <begin position="118"/>
        <end position="137"/>
    </location>
</feature>
<reference evidence="8 9" key="1">
    <citation type="journal article" date="2012" name="PLoS Pathog.">
        <title>Diverse lifestyles and strategies of plant pathogenesis encoded in the genomes of eighteen Dothideomycetes fungi.</title>
        <authorList>
            <person name="Ohm R.A."/>
            <person name="Feau N."/>
            <person name="Henrissat B."/>
            <person name="Schoch C.L."/>
            <person name="Horwitz B.A."/>
            <person name="Barry K.W."/>
            <person name="Condon B.J."/>
            <person name="Copeland A.C."/>
            <person name="Dhillon B."/>
            <person name="Glaser F."/>
            <person name="Hesse C.N."/>
            <person name="Kosti I."/>
            <person name="LaButti K."/>
            <person name="Lindquist E.A."/>
            <person name="Lucas S."/>
            <person name="Salamov A.A."/>
            <person name="Bradshaw R.E."/>
            <person name="Ciuffetti L."/>
            <person name="Hamelin R.C."/>
            <person name="Kema G.H.J."/>
            <person name="Lawrence C."/>
            <person name="Scott J.A."/>
            <person name="Spatafora J.W."/>
            <person name="Turgeon B.G."/>
            <person name="de Wit P.J.G.M."/>
            <person name="Zhong S."/>
            <person name="Goodwin S.B."/>
            <person name="Grigoriev I.V."/>
        </authorList>
    </citation>
    <scope>NUCLEOTIDE SEQUENCE [LARGE SCALE GENOMIC DNA]</scope>
    <source>
        <strain evidence="8 9">SO2202</strain>
    </source>
</reference>
<gene>
    <name evidence="8" type="ORF">SEPMUDRAFT_39637</name>
</gene>
<dbReference type="PANTHER" id="PTHR11654">
    <property type="entry name" value="OLIGOPEPTIDE TRANSPORTER-RELATED"/>
    <property type="match status" value="1"/>
</dbReference>
<dbReference type="OrthoDB" id="8904098at2759"/>
<dbReference type="GO" id="GO:0005886">
    <property type="term" value="C:plasma membrane"/>
    <property type="evidence" value="ECO:0007669"/>
    <property type="project" value="UniProtKB-ARBA"/>
</dbReference>
<comment type="subcellular location">
    <subcellularLocation>
        <location evidence="1">Membrane</location>
        <topology evidence="1">Multi-pass membrane protein</topology>
    </subcellularLocation>
</comment>
<dbReference type="Proteomes" id="UP000016931">
    <property type="component" value="Unassembled WGS sequence"/>
</dbReference>
<dbReference type="OMA" id="LSECFCN"/>
<name>M3B379_SPHMS</name>
<evidence type="ECO:0000313" key="9">
    <source>
        <dbReference type="Proteomes" id="UP000016931"/>
    </source>
</evidence>
<evidence type="ECO:0000256" key="4">
    <source>
        <dbReference type="ARBA" id="ARBA00022692"/>
    </source>
</evidence>
<dbReference type="InterPro" id="IPR000109">
    <property type="entry name" value="POT_fam"/>
</dbReference>
<dbReference type="AlphaFoldDB" id="M3B379"/>
<dbReference type="InterPro" id="IPR036259">
    <property type="entry name" value="MFS_trans_sf"/>
</dbReference>
<protein>
    <submittedName>
        <fullName evidence="8">PTR2-domain-containing protein</fullName>
    </submittedName>
</protein>
<sequence>MDKEEDYYVLPTEDESKNLRKVADSIPGTAWLLCIVELAERASYYGVQTVFSNFMQFPLPKGGNGAGAVGSPNQTAGALGKGLVFSNAFVLLFSFLAYLVPIYGGYLADTKLGRFKTILIGVLICGVSHVIMIIGAIPKVLQGGNGIAPFLISLFLLAIGAGLFKPNVAPTILDQYRHQKPYIRTLPSGERVVVDPEVTVQRVMLVFYGFINIGAFFAIATSYSEKYVGFWLAFLAPGVIYFALPALLWYLYPRLTVYPPDGSALTKVWRILSISMKQTKGQFWKHEAFWQAARPSVLAGKGITSFGGKAISWTDKDVDDVRRTMVACAIFLYFPIYNLNDGGIGSVATSMGSTLTTNGAPNDLLNNFNPLTIIIAVPLLSYIIYPLLRHFHIPFGRISRITFGFILATLSSLIGALIQWRIYSTSPCGSHATSCTSGVSPISIWVQTPIYALGALSECFCNVTAYELAYARAPEGMKALVMSVFLATSALSSALAEIISPVVRDPNLVGVWAAPAVALAVQTGVFWWRYRGVDGDEFMIYDEDGE</sequence>
<dbReference type="Pfam" id="PF00854">
    <property type="entry name" value="PTR2"/>
    <property type="match status" value="1"/>
</dbReference>
<dbReference type="GeneID" id="27905890"/>
<dbReference type="SUPFAM" id="SSF103473">
    <property type="entry name" value="MFS general substrate transporter"/>
    <property type="match status" value="1"/>
</dbReference>
<feature type="transmembrane region" description="Helical" evidence="7">
    <location>
        <begin position="83"/>
        <end position="106"/>
    </location>
</feature>
<keyword evidence="6 7" id="KW-0472">Membrane</keyword>
<feature type="transmembrane region" description="Helical" evidence="7">
    <location>
        <begin position="230"/>
        <end position="252"/>
    </location>
</feature>
<accession>M3B379</accession>
<keyword evidence="5 7" id="KW-1133">Transmembrane helix</keyword>
<organism evidence="8 9">
    <name type="scientific">Sphaerulina musiva (strain SO2202)</name>
    <name type="common">Poplar stem canker fungus</name>
    <name type="synonym">Septoria musiva</name>
    <dbReference type="NCBI Taxonomy" id="692275"/>
    <lineage>
        <taxon>Eukaryota</taxon>
        <taxon>Fungi</taxon>
        <taxon>Dikarya</taxon>
        <taxon>Ascomycota</taxon>
        <taxon>Pezizomycotina</taxon>
        <taxon>Dothideomycetes</taxon>
        <taxon>Dothideomycetidae</taxon>
        <taxon>Mycosphaerellales</taxon>
        <taxon>Mycosphaerellaceae</taxon>
        <taxon>Sphaerulina</taxon>
    </lineage>
</organism>
<feature type="transmembrane region" description="Helical" evidence="7">
    <location>
        <begin position="442"/>
        <end position="468"/>
    </location>
</feature>
<feature type="transmembrane region" description="Helical" evidence="7">
    <location>
        <begin position="144"/>
        <end position="164"/>
    </location>
</feature>
<evidence type="ECO:0000256" key="1">
    <source>
        <dbReference type="ARBA" id="ARBA00004141"/>
    </source>
</evidence>
<dbReference type="HOGENOM" id="CLU_004790_4_3_1"/>
<feature type="transmembrane region" description="Helical" evidence="7">
    <location>
        <begin position="368"/>
        <end position="388"/>
    </location>
</feature>
<keyword evidence="4 7" id="KW-0812">Transmembrane</keyword>
<dbReference type="EMBL" id="KB456262">
    <property type="protein sequence ID" value="EMF14252.1"/>
    <property type="molecule type" value="Genomic_DNA"/>
</dbReference>
<evidence type="ECO:0000256" key="3">
    <source>
        <dbReference type="ARBA" id="ARBA00022448"/>
    </source>
</evidence>
<feature type="transmembrane region" description="Helical" evidence="7">
    <location>
        <begin position="509"/>
        <end position="530"/>
    </location>
</feature>
<dbReference type="FunFam" id="1.20.1250.20:FF:000085">
    <property type="entry name" value="MFS peptide transporter Ptr2"/>
    <property type="match status" value="1"/>
</dbReference>